<evidence type="ECO:0000313" key="1">
    <source>
        <dbReference type="EMBL" id="ERT69014.1"/>
    </source>
</evidence>
<gene>
    <name evidence="1" type="ORF">HMPREF0202_01119</name>
</gene>
<dbReference type="HOGENOM" id="CLU_2404463_0_0_0"/>
<dbReference type="RefSeq" id="WP_023050659.1">
    <property type="nucleotide sequence ID" value="NZ_KI518181.1"/>
</dbReference>
<dbReference type="EMBL" id="AXZF01000039">
    <property type="protein sequence ID" value="ERT69014.1"/>
    <property type="molecule type" value="Genomic_DNA"/>
</dbReference>
<feature type="non-terminal residue" evidence="1">
    <location>
        <position position="1"/>
    </location>
</feature>
<keyword evidence="2" id="KW-1185">Reference proteome</keyword>
<protein>
    <submittedName>
        <fullName evidence="1">Uncharacterized protein</fullName>
    </submittedName>
</protein>
<organism evidence="1 2">
    <name type="scientific">Cetobacterium somerae ATCC BAA-474</name>
    <dbReference type="NCBI Taxonomy" id="1319815"/>
    <lineage>
        <taxon>Bacteria</taxon>
        <taxon>Fusobacteriati</taxon>
        <taxon>Fusobacteriota</taxon>
        <taxon>Fusobacteriia</taxon>
        <taxon>Fusobacteriales</taxon>
        <taxon>Fusobacteriaceae</taxon>
        <taxon>Cetobacterium</taxon>
    </lineage>
</organism>
<sequence length="92" mass="11046">LLFNEVNILDDSFLRNELKRHFKNYEFTVEPSFFYKINREFYSNNFDLILSDEPSLKGNIKIINILNLNDIVESIHEEILENHLKRRKASTN</sequence>
<dbReference type="Proteomes" id="UP000017081">
    <property type="component" value="Unassembled WGS sequence"/>
</dbReference>
<name>U7VCZ3_9FUSO</name>
<dbReference type="AlphaFoldDB" id="U7VCZ3"/>
<comment type="caution">
    <text evidence="1">The sequence shown here is derived from an EMBL/GenBank/DDBJ whole genome shotgun (WGS) entry which is preliminary data.</text>
</comment>
<proteinExistence type="predicted"/>
<evidence type="ECO:0000313" key="2">
    <source>
        <dbReference type="Proteomes" id="UP000017081"/>
    </source>
</evidence>
<accession>U7VCZ3</accession>
<reference evidence="1 2" key="1">
    <citation type="submission" date="2013-08" db="EMBL/GenBank/DDBJ databases">
        <authorList>
            <person name="Weinstock G."/>
            <person name="Sodergren E."/>
            <person name="Wylie T."/>
            <person name="Fulton L."/>
            <person name="Fulton R."/>
            <person name="Fronick C."/>
            <person name="O'Laughlin M."/>
            <person name="Godfrey J."/>
            <person name="Miner T."/>
            <person name="Herter B."/>
            <person name="Appelbaum E."/>
            <person name="Cordes M."/>
            <person name="Lek S."/>
            <person name="Wollam A."/>
            <person name="Pepin K.H."/>
            <person name="Palsikar V.B."/>
            <person name="Mitreva M."/>
            <person name="Wilson R.K."/>
        </authorList>
    </citation>
    <scope>NUCLEOTIDE SEQUENCE [LARGE SCALE GENOMIC DNA]</scope>
    <source>
        <strain evidence="1 2">ATCC BAA-474</strain>
    </source>
</reference>